<feature type="region of interest" description="Disordered" evidence="1">
    <location>
        <begin position="1"/>
        <end position="35"/>
    </location>
</feature>
<proteinExistence type="predicted"/>
<feature type="region of interest" description="Disordered" evidence="1">
    <location>
        <begin position="196"/>
        <end position="225"/>
    </location>
</feature>
<organism evidence="2 3">
    <name type="scientific">Mycena alexandri</name>
    <dbReference type="NCBI Taxonomy" id="1745969"/>
    <lineage>
        <taxon>Eukaryota</taxon>
        <taxon>Fungi</taxon>
        <taxon>Dikarya</taxon>
        <taxon>Basidiomycota</taxon>
        <taxon>Agaricomycotina</taxon>
        <taxon>Agaricomycetes</taxon>
        <taxon>Agaricomycetidae</taxon>
        <taxon>Agaricales</taxon>
        <taxon>Marasmiineae</taxon>
        <taxon>Mycenaceae</taxon>
        <taxon>Mycena</taxon>
    </lineage>
</organism>
<keyword evidence="3" id="KW-1185">Reference proteome</keyword>
<dbReference type="EMBL" id="JARJCM010000587">
    <property type="protein sequence ID" value="KAJ7016132.1"/>
    <property type="molecule type" value="Genomic_DNA"/>
</dbReference>
<protein>
    <submittedName>
        <fullName evidence="2">Uncharacterized protein</fullName>
    </submittedName>
</protein>
<sequence>MLAARDVSTPCPGARLPSPSAPHTPILQSPSHPSHSFLAAEPECVHIRAAAGSERGNPAFPSSDARTPPHPVRAVCVECRMRAGRCLASPACMGRAGLVRVTCRPPPPSSPLAPLKHLRSSSSPYTPPQPSRVCTHSIALAADAVTVRVRVRSIPAHVEGVECIRGRRRAELVTCAGRACSCALGAARLTRGTRARAAAGSEASRTRSVRARMPLPCASSAPVPN</sequence>
<name>A0AAD6WKY4_9AGAR</name>
<reference evidence="2" key="1">
    <citation type="submission" date="2023-03" db="EMBL/GenBank/DDBJ databases">
        <title>Massive genome expansion in bonnet fungi (Mycena s.s.) driven by repeated elements and novel gene families across ecological guilds.</title>
        <authorList>
            <consortium name="Lawrence Berkeley National Laboratory"/>
            <person name="Harder C.B."/>
            <person name="Miyauchi S."/>
            <person name="Viragh M."/>
            <person name="Kuo A."/>
            <person name="Thoen E."/>
            <person name="Andreopoulos B."/>
            <person name="Lu D."/>
            <person name="Skrede I."/>
            <person name="Drula E."/>
            <person name="Henrissat B."/>
            <person name="Morin E."/>
            <person name="Kohler A."/>
            <person name="Barry K."/>
            <person name="LaButti K."/>
            <person name="Morin E."/>
            <person name="Salamov A."/>
            <person name="Lipzen A."/>
            <person name="Mereny Z."/>
            <person name="Hegedus B."/>
            <person name="Baldrian P."/>
            <person name="Stursova M."/>
            <person name="Weitz H."/>
            <person name="Taylor A."/>
            <person name="Grigoriev I.V."/>
            <person name="Nagy L.G."/>
            <person name="Martin F."/>
            <person name="Kauserud H."/>
        </authorList>
    </citation>
    <scope>NUCLEOTIDE SEQUENCE</scope>
    <source>
        <strain evidence="2">CBHHK200</strain>
    </source>
</reference>
<dbReference type="AlphaFoldDB" id="A0AAD6WKY4"/>
<accession>A0AAD6WKY4</accession>
<dbReference type="Proteomes" id="UP001218188">
    <property type="component" value="Unassembled WGS sequence"/>
</dbReference>
<feature type="region of interest" description="Disordered" evidence="1">
    <location>
        <begin position="109"/>
        <end position="129"/>
    </location>
</feature>
<comment type="caution">
    <text evidence="2">The sequence shown here is derived from an EMBL/GenBank/DDBJ whole genome shotgun (WGS) entry which is preliminary data.</text>
</comment>
<gene>
    <name evidence="2" type="ORF">C8F04DRAFT_1349912</name>
</gene>
<feature type="compositionally biased region" description="Low complexity" evidence="1">
    <location>
        <begin position="112"/>
        <end position="124"/>
    </location>
</feature>
<evidence type="ECO:0000256" key="1">
    <source>
        <dbReference type="SAM" id="MobiDB-lite"/>
    </source>
</evidence>
<evidence type="ECO:0000313" key="2">
    <source>
        <dbReference type="EMBL" id="KAJ7016132.1"/>
    </source>
</evidence>
<evidence type="ECO:0000313" key="3">
    <source>
        <dbReference type="Proteomes" id="UP001218188"/>
    </source>
</evidence>